<evidence type="ECO:0000259" key="9">
    <source>
        <dbReference type="PROSITE" id="PS50850"/>
    </source>
</evidence>
<dbReference type="NCBIfam" id="TIGR01272">
    <property type="entry name" value="gluP"/>
    <property type="match status" value="1"/>
</dbReference>
<gene>
    <name evidence="10" type="primary">gluP</name>
    <name evidence="10" type="ORF">GO621_02730</name>
</gene>
<dbReference type="RefSeq" id="WP_157563965.1">
    <property type="nucleotide sequence ID" value="NZ_WPIK01000002.1"/>
</dbReference>
<dbReference type="Pfam" id="PF07690">
    <property type="entry name" value="MFS_1"/>
    <property type="match status" value="1"/>
</dbReference>
<dbReference type="CDD" id="cd17394">
    <property type="entry name" value="MFS_FucP_like"/>
    <property type="match status" value="1"/>
</dbReference>
<keyword evidence="11" id="KW-1185">Reference proteome</keyword>
<comment type="similarity">
    <text evidence="3">Belongs to the major facilitator superfamily. FHS transporter (TC 2.A.1.7) family.</text>
</comment>
<feature type="transmembrane region" description="Helical" evidence="8">
    <location>
        <begin position="111"/>
        <end position="128"/>
    </location>
</feature>
<organism evidence="10 11">
    <name type="scientific">Mucilaginibacter arboris</name>
    <dbReference type="NCBI Taxonomy" id="2682090"/>
    <lineage>
        <taxon>Bacteria</taxon>
        <taxon>Pseudomonadati</taxon>
        <taxon>Bacteroidota</taxon>
        <taxon>Sphingobacteriia</taxon>
        <taxon>Sphingobacteriales</taxon>
        <taxon>Sphingobacteriaceae</taxon>
        <taxon>Mucilaginibacter</taxon>
    </lineage>
</organism>
<evidence type="ECO:0000256" key="5">
    <source>
        <dbReference type="ARBA" id="ARBA00022692"/>
    </source>
</evidence>
<feature type="transmembrane region" description="Helical" evidence="8">
    <location>
        <begin position="402"/>
        <end position="420"/>
    </location>
</feature>
<feature type="transmembrane region" description="Helical" evidence="8">
    <location>
        <begin position="289"/>
        <end position="309"/>
    </location>
</feature>
<dbReference type="PANTHER" id="PTHR43702:SF12">
    <property type="entry name" value="N-ACETYL GLUCOSAMINE TRANSPORTER NAGP"/>
    <property type="match status" value="1"/>
</dbReference>
<evidence type="ECO:0000313" key="11">
    <source>
        <dbReference type="Proteomes" id="UP000462014"/>
    </source>
</evidence>
<comment type="subcellular location">
    <subcellularLocation>
        <location evidence="2">Cell inner membrane</location>
        <topology evidence="2">Multi-pass membrane protein</topology>
    </subcellularLocation>
</comment>
<protein>
    <submittedName>
        <fullName evidence="10">Glucose/galactose MFS transporter</fullName>
    </submittedName>
</protein>
<name>A0A7K1ST06_9SPHI</name>
<feature type="transmembrane region" description="Helical" evidence="8">
    <location>
        <begin position="149"/>
        <end position="172"/>
    </location>
</feature>
<dbReference type="Proteomes" id="UP000462014">
    <property type="component" value="Unassembled WGS sequence"/>
</dbReference>
<dbReference type="Gene3D" id="1.20.1250.20">
    <property type="entry name" value="MFS general substrate transporter like domains"/>
    <property type="match status" value="2"/>
</dbReference>
<evidence type="ECO:0000256" key="1">
    <source>
        <dbReference type="ARBA" id="ARBA00003321"/>
    </source>
</evidence>
<sequence>MTNVTSPALAGSIKPDKSSNAILIIGALFFIFGFVTWMNSVLIPYLKLACELNNFESYLVAFSFYISYLVMAIPSAWLLKKTGFKNGMSVGLAIMAVGALIFIPAALSRTYILFLLGLFVQGTGLAVLQTASNPYITILGPIESAAKRISIMGICNKIAGAIAPIVLGAITLKDADGLKARLVSMPAAQKVTELNELAHRVITPYIVIVIILVILAILISFSTLPEIDTDHENENVAAANTGKTSIFQFPHLLLGVLTLFLYVGVEVLAGDSIISYGASQGIPLSTAKFFTTCTLLGMTIGYITGIICIPKYFRQEKALKVSAVLGVIFSLVAIFTTGYISVLFIALLGLANSLLWPAIWPLAIAGLGRFTKIGSSFMIMAIGGGALIPLAYGRLADIVNPSHAYWILVPCYLFILFYGIKGHKIGVSPNVKVADVYPVSE</sequence>
<dbReference type="PROSITE" id="PS50850">
    <property type="entry name" value="MFS"/>
    <property type="match status" value="1"/>
</dbReference>
<feature type="domain" description="Major facilitator superfamily (MFS) profile" evidence="9">
    <location>
        <begin position="21"/>
        <end position="441"/>
    </location>
</feature>
<dbReference type="GO" id="GO:0055056">
    <property type="term" value="F:D-glucose transmembrane transporter activity"/>
    <property type="evidence" value="ECO:0007669"/>
    <property type="project" value="InterPro"/>
</dbReference>
<evidence type="ECO:0000313" key="10">
    <source>
        <dbReference type="EMBL" id="MVN20448.1"/>
    </source>
</evidence>
<reference evidence="10 11" key="1">
    <citation type="submission" date="2019-12" db="EMBL/GenBank/DDBJ databases">
        <title>Mucilaginibacter sp. HMF7410 genome sequencing and assembly.</title>
        <authorList>
            <person name="Kang H."/>
            <person name="Cha I."/>
            <person name="Kim H."/>
            <person name="Joh K."/>
        </authorList>
    </citation>
    <scope>NUCLEOTIDE SEQUENCE [LARGE SCALE GENOMIC DNA]</scope>
    <source>
        <strain evidence="10 11">HMF7410</strain>
    </source>
</reference>
<comment type="function">
    <text evidence="1">Intake of glucose and galactose.</text>
</comment>
<dbReference type="GO" id="GO:1904659">
    <property type="term" value="P:D-glucose transmembrane transport"/>
    <property type="evidence" value="ECO:0007669"/>
    <property type="project" value="InterPro"/>
</dbReference>
<dbReference type="InterPro" id="IPR050375">
    <property type="entry name" value="MFS_TsgA-like"/>
</dbReference>
<evidence type="ECO:0000256" key="2">
    <source>
        <dbReference type="ARBA" id="ARBA00004429"/>
    </source>
</evidence>
<proteinExistence type="inferred from homology"/>
<feature type="transmembrane region" description="Helical" evidence="8">
    <location>
        <begin position="321"/>
        <end position="348"/>
    </location>
</feature>
<dbReference type="GO" id="GO:0005886">
    <property type="term" value="C:plasma membrane"/>
    <property type="evidence" value="ECO:0007669"/>
    <property type="project" value="UniProtKB-SubCell"/>
</dbReference>
<dbReference type="InterPro" id="IPR005964">
    <property type="entry name" value="Glc/Gal_transptr_bac"/>
</dbReference>
<feature type="transmembrane region" description="Helical" evidence="8">
    <location>
        <begin position="252"/>
        <end position="269"/>
    </location>
</feature>
<dbReference type="AlphaFoldDB" id="A0A7K1ST06"/>
<evidence type="ECO:0000256" key="8">
    <source>
        <dbReference type="SAM" id="Phobius"/>
    </source>
</evidence>
<feature type="transmembrane region" description="Helical" evidence="8">
    <location>
        <begin position="58"/>
        <end position="79"/>
    </location>
</feature>
<dbReference type="InterPro" id="IPR036259">
    <property type="entry name" value="MFS_trans_sf"/>
</dbReference>
<feature type="transmembrane region" description="Helical" evidence="8">
    <location>
        <begin position="377"/>
        <end position="396"/>
    </location>
</feature>
<feature type="transmembrane region" description="Helical" evidence="8">
    <location>
        <begin position="354"/>
        <end position="370"/>
    </location>
</feature>
<dbReference type="GO" id="GO:0005354">
    <property type="term" value="F:galactose transmembrane transporter activity"/>
    <property type="evidence" value="ECO:0007669"/>
    <property type="project" value="InterPro"/>
</dbReference>
<dbReference type="InterPro" id="IPR020846">
    <property type="entry name" value="MFS_dom"/>
</dbReference>
<accession>A0A7K1ST06</accession>
<feature type="transmembrane region" description="Helical" evidence="8">
    <location>
        <begin position="21"/>
        <end position="46"/>
    </location>
</feature>
<dbReference type="SUPFAM" id="SSF103473">
    <property type="entry name" value="MFS general substrate transporter"/>
    <property type="match status" value="1"/>
</dbReference>
<keyword evidence="5 8" id="KW-0812">Transmembrane</keyword>
<dbReference type="EMBL" id="WPIK01000002">
    <property type="protein sequence ID" value="MVN20448.1"/>
    <property type="molecule type" value="Genomic_DNA"/>
</dbReference>
<keyword evidence="6 8" id="KW-1133">Transmembrane helix</keyword>
<comment type="caution">
    <text evidence="10">The sequence shown here is derived from an EMBL/GenBank/DDBJ whole genome shotgun (WGS) entry which is preliminary data.</text>
</comment>
<keyword evidence="7 8" id="KW-0472">Membrane</keyword>
<evidence type="ECO:0000256" key="3">
    <source>
        <dbReference type="ARBA" id="ARBA00009120"/>
    </source>
</evidence>
<feature type="transmembrane region" description="Helical" evidence="8">
    <location>
        <begin position="86"/>
        <end position="105"/>
    </location>
</feature>
<evidence type="ECO:0000256" key="6">
    <source>
        <dbReference type="ARBA" id="ARBA00022989"/>
    </source>
</evidence>
<keyword evidence="4" id="KW-1003">Cell membrane</keyword>
<evidence type="ECO:0000256" key="7">
    <source>
        <dbReference type="ARBA" id="ARBA00023136"/>
    </source>
</evidence>
<evidence type="ECO:0000256" key="4">
    <source>
        <dbReference type="ARBA" id="ARBA00022475"/>
    </source>
</evidence>
<dbReference type="InterPro" id="IPR011701">
    <property type="entry name" value="MFS"/>
</dbReference>
<feature type="transmembrane region" description="Helical" evidence="8">
    <location>
        <begin position="202"/>
        <end position="221"/>
    </location>
</feature>
<dbReference type="PANTHER" id="PTHR43702">
    <property type="entry name" value="L-FUCOSE-PROTON SYMPORTER"/>
    <property type="match status" value="1"/>
</dbReference>